<evidence type="ECO:0000313" key="2">
    <source>
        <dbReference type="Proteomes" id="UP000271098"/>
    </source>
</evidence>
<dbReference type="SUPFAM" id="SSF160651">
    <property type="entry name" value="FLJ32549 C-terminal domain-like"/>
    <property type="match status" value="1"/>
</dbReference>
<dbReference type="Proteomes" id="UP000271098">
    <property type="component" value="Unassembled WGS sequence"/>
</dbReference>
<dbReference type="GO" id="GO:0042149">
    <property type="term" value="P:cellular response to glucose starvation"/>
    <property type="evidence" value="ECO:0007669"/>
    <property type="project" value="TreeGrafter"/>
</dbReference>
<dbReference type="EMBL" id="UYRT01014788">
    <property type="protein sequence ID" value="VDK54383.1"/>
    <property type="molecule type" value="Genomic_DNA"/>
</dbReference>
<proteinExistence type="predicted"/>
<dbReference type="AlphaFoldDB" id="A0A3P6REX4"/>
<protein>
    <submittedName>
        <fullName evidence="1">Uncharacterized protein</fullName>
    </submittedName>
</protein>
<reference evidence="1 2" key="1">
    <citation type="submission" date="2018-11" db="EMBL/GenBank/DDBJ databases">
        <authorList>
            <consortium name="Pathogen Informatics"/>
        </authorList>
    </citation>
    <scope>NUCLEOTIDE SEQUENCE [LARGE SCALE GENOMIC DNA]</scope>
</reference>
<dbReference type="GO" id="GO:1904262">
    <property type="term" value="P:negative regulation of TORC1 signaling"/>
    <property type="evidence" value="ECO:0007669"/>
    <property type="project" value="TreeGrafter"/>
</dbReference>
<name>A0A3P6REX4_9BILA</name>
<dbReference type="InterPro" id="IPR038060">
    <property type="entry name" value="C12orf66-like_central_sf"/>
</dbReference>
<dbReference type="GO" id="GO:0061462">
    <property type="term" value="P:protein localization to lysosome"/>
    <property type="evidence" value="ECO:0007669"/>
    <property type="project" value="TreeGrafter"/>
</dbReference>
<dbReference type="InterPro" id="IPR018544">
    <property type="entry name" value="KICS_2"/>
</dbReference>
<accession>A0A3P6REX4</accession>
<evidence type="ECO:0000313" key="1">
    <source>
        <dbReference type="EMBL" id="VDK54383.1"/>
    </source>
</evidence>
<dbReference type="Pfam" id="PF09404">
    <property type="entry name" value="C12orf66_like"/>
    <property type="match status" value="1"/>
</dbReference>
<organism evidence="1 2">
    <name type="scientific">Gongylonema pulchrum</name>
    <dbReference type="NCBI Taxonomy" id="637853"/>
    <lineage>
        <taxon>Eukaryota</taxon>
        <taxon>Metazoa</taxon>
        <taxon>Ecdysozoa</taxon>
        <taxon>Nematoda</taxon>
        <taxon>Chromadorea</taxon>
        <taxon>Rhabditida</taxon>
        <taxon>Spirurina</taxon>
        <taxon>Spiruromorpha</taxon>
        <taxon>Spiruroidea</taxon>
        <taxon>Gongylonematidae</taxon>
        <taxon>Gongylonema</taxon>
    </lineage>
</organism>
<dbReference type="OrthoDB" id="18134at2759"/>
<dbReference type="PANTHER" id="PTHR31581:SF1">
    <property type="entry name" value="KICSTOR SUBUNIT 2"/>
    <property type="match status" value="1"/>
</dbReference>
<dbReference type="PANTHER" id="PTHR31581">
    <property type="entry name" value="KICSTOR COMPLEX PROTEIN C12ORF66"/>
    <property type="match status" value="1"/>
</dbReference>
<dbReference type="Gene3D" id="3.30.450.240">
    <property type="match status" value="1"/>
</dbReference>
<dbReference type="SUPFAM" id="SSF158548">
    <property type="entry name" value="FLJ32549 domain-like"/>
    <property type="match status" value="1"/>
</dbReference>
<gene>
    <name evidence="1" type="ORF">GPUH_LOCUS6353</name>
</gene>
<keyword evidence="2" id="KW-1185">Reference proteome</keyword>
<dbReference type="GO" id="GO:0034198">
    <property type="term" value="P:cellular response to amino acid starvation"/>
    <property type="evidence" value="ECO:0007669"/>
    <property type="project" value="TreeGrafter"/>
</dbReference>
<sequence length="216" mass="24688">MFEISKTVVIAASKNDTSTLRICDWIDEFYTLLLAKFTFYFHDVLKPRCLADFDHTIVAMKSPNFVQLFGSFQRKTEPLAILIIANRCDASDISPIIGYSSRSEFSEESELRKNFVVLLRMGIEMHDLQPLLPSISALIQESAARANSAPERITYCYDQMIFRSFFVLPVEYNFYVAIVFARKVGERDSAVVNFLLSNCSQLRGSKVFQSLRKCSN</sequence>